<protein>
    <submittedName>
        <fullName evidence="2">Capsid protein</fullName>
    </submittedName>
</protein>
<feature type="transmembrane region" description="Helical" evidence="1">
    <location>
        <begin position="124"/>
        <end position="146"/>
    </location>
</feature>
<evidence type="ECO:0000313" key="2">
    <source>
        <dbReference type="EMBL" id="AIY31277.1"/>
    </source>
</evidence>
<dbReference type="InterPro" id="IPR048835">
    <property type="entry name" value="CP_picobirnavirus"/>
</dbReference>
<dbReference type="InterPro" id="IPR049178">
    <property type="entry name" value="CP_picobirnavirus_sf"/>
</dbReference>
<name>A0A0A1EIT1_9VIRU</name>
<organism evidence="2">
    <name type="scientific">Dromedary picobirnavirus</name>
    <dbReference type="NCBI Taxonomy" id="1574421"/>
    <lineage>
        <taxon>Viruses</taxon>
        <taxon>Riboviria</taxon>
        <taxon>Orthornavirae</taxon>
        <taxon>Pisuviricota</taxon>
        <taxon>Duplopiviricetes</taxon>
        <taxon>Durnavirales</taxon>
        <taxon>Picobirnaviridae</taxon>
        <taxon>Orthopicobirnavirus</taxon>
    </lineage>
</organism>
<proteinExistence type="predicted"/>
<reference evidence="2" key="1">
    <citation type="journal article" date="2014" name="Virology">
        <title>Metagenomic analysis of viromes of dromedary camel fecal samples reveals large number and high diversity of circoviruses and picobirnaviruses.</title>
        <authorList>
            <person name="Woo P.C.Y."/>
            <person name="Lau S.K.P."/>
            <person name="Teng J.L.L."/>
            <person name="Tsang A.K.L."/>
            <person name="Joseph M."/>
            <person name="Wong E.Y.M."/>
            <person name="Tang Y."/>
            <person name="Sivakumar S."/>
            <person name="Bai R."/>
            <person name="Wernery R."/>
            <person name="Wernery U."/>
            <person name="Yuen K.-Y."/>
        </authorList>
    </citation>
    <scope>NUCLEOTIDE SEQUENCE</scope>
    <source>
        <strain evidence="2">C2633</strain>
    </source>
</reference>
<keyword evidence="1" id="KW-0812">Transmembrane</keyword>
<keyword evidence="1" id="KW-1133">Transmembrane helix</keyword>
<accession>A0A0A1EIT1</accession>
<dbReference type="EMBL" id="KM573791">
    <property type="protein sequence ID" value="AIY31277.1"/>
    <property type="molecule type" value="Genomic_RNA"/>
</dbReference>
<dbReference type="Gene3D" id="1.20.140.120">
    <property type="match status" value="2"/>
</dbReference>
<sequence>MARTTKQRKKEFYKDKRNSDARKIIAKLTKDEQIQKKNDVSWYTKFESLAKASGNIIYGQPMGEVLELGGRNPTSLGGIMKISLLPSIGISTDSSSPVNNMSRLVYSFIRHANSGSRNYEAPDYMTYCLAMGSAYAYFASLCRLYGVIRTYSTLNKFVAKATVEALNFDYDNIVNQLANLRYYINYFAARINTFAVPKDMTYYDRCAFLPLHVFKDNEGDKCSFYLFDYAKLFVWDGTTESTGSSLQPIDWGIKTGKTLDDIQEVGENIINSLLNNEDIGIMSGDTLKAYGSNGVRTVLGIEDSFAITPIYNHDMLWQIHNARIVDISSVLTDDKVVQRDGYLVFNPTITGYTGVNLGNKSLIMDSDLETPDYKFNLENSRLHVRYNSSMTKFIAVGTELPIKAEIYAFFGEGSNQDLESNAVTDVKFNGSTGVVDMAVVGVCYSSTFKLHPIWFVETKVGDNVYNYLPFADLHNYTQVSDLAIKQLHNAALLSLFAVPNAATAAK</sequence>
<evidence type="ECO:0000256" key="1">
    <source>
        <dbReference type="SAM" id="Phobius"/>
    </source>
</evidence>
<keyword evidence="1" id="KW-0472">Membrane</keyword>
<dbReference type="Pfam" id="PF20816">
    <property type="entry name" value="PBV_CP"/>
    <property type="match status" value="1"/>
</dbReference>